<dbReference type="RefSeq" id="WP_156591381.1">
    <property type="nucleotide sequence ID" value="NZ_WPHU01000005.1"/>
</dbReference>
<dbReference type="SUPFAM" id="SSF51430">
    <property type="entry name" value="NAD(P)-linked oxidoreductase"/>
    <property type="match status" value="1"/>
</dbReference>
<dbReference type="PANTHER" id="PTHR43364">
    <property type="entry name" value="NADH-SPECIFIC METHYLGLYOXAL REDUCTASE-RELATED"/>
    <property type="match status" value="1"/>
</dbReference>
<dbReference type="PANTHER" id="PTHR43364:SF6">
    <property type="entry name" value="OXIDOREDUCTASE-RELATED"/>
    <property type="match status" value="1"/>
</dbReference>
<dbReference type="InterPro" id="IPR023210">
    <property type="entry name" value="NADP_OxRdtase_dom"/>
</dbReference>
<sequence length="317" mass="34475">MQKRNLGRSGLTIAPVVFGGNVFGWTADEQTSFKLLDAFFDAGYNAIDTADVYSRWIDGHSGGESETVIGKWLKQGHVARDKAVIVTKVGMDMGQGKPDLSAKWIVEAVENSLRRLQTDYIDLYLSHTFDPDTPHEETLGAYAKLKDAGKIRAFGCSNFDAAQLQASFDAAAKAGLPRYDVIQPEYNLYTREKFEGPLAELCIREDIGVISYYALAAGFLTGKYRQVEDAEGKARSYRVTNYLNDKGHRILDALDTVAKETGTTPATVAIAWVAARPGITAPISSATSLSQLEAMVRAGTLELSSAQMQSLNEAGAE</sequence>
<feature type="domain" description="NADP-dependent oxidoreductase" evidence="2">
    <location>
        <begin position="16"/>
        <end position="314"/>
    </location>
</feature>
<dbReference type="GO" id="GO:0016491">
    <property type="term" value="F:oxidoreductase activity"/>
    <property type="evidence" value="ECO:0007669"/>
    <property type="project" value="UniProtKB-KW"/>
</dbReference>
<evidence type="ECO:0000256" key="1">
    <source>
        <dbReference type="ARBA" id="ARBA00023002"/>
    </source>
</evidence>
<dbReference type="Gene3D" id="3.20.20.100">
    <property type="entry name" value="NADP-dependent oxidoreductase domain"/>
    <property type="match status" value="1"/>
</dbReference>
<dbReference type="Pfam" id="PF00248">
    <property type="entry name" value="Aldo_ket_red"/>
    <property type="match status" value="1"/>
</dbReference>
<dbReference type="InterPro" id="IPR050523">
    <property type="entry name" value="AKR_Detox_Biosynth"/>
</dbReference>
<evidence type="ECO:0000313" key="3">
    <source>
        <dbReference type="EMBL" id="MVA56949.1"/>
    </source>
</evidence>
<name>A0A7K1RGA0_AGRVI</name>
<evidence type="ECO:0000259" key="2">
    <source>
        <dbReference type="Pfam" id="PF00248"/>
    </source>
</evidence>
<accession>A0A7K1RGA0</accession>
<dbReference type="InterPro" id="IPR036812">
    <property type="entry name" value="NAD(P)_OxRdtase_dom_sf"/>
</dbReference>
<dbReference type="AlphaFoldDB" id="A0A7K1RGA0"/>
<gene>
    <name evidence="3" type="ORF">GOZ88_12640</name>
</gene>
<keyword evidence="1" id="KW-0560">Oxidoreductase</keyword>
<dbReference type="FunFam" id="3.20.20.100:FF:000004">
    <property type="entry name" value="Oxidoreductase, aldo/keto reductase"/>
    <property type="match status" value="1"/>
</dbReference>
<protein>
    <submittedName>
        <fullName evidence="3">Aldo/keto reductase</fullName>
    </submittedName>
</protein>
<reference evidence="3 4" key="1">
    <citation type="submission" date="2019-12" db="EMBL/GenBank/DDBJ databases">
        <title>Whole-genome sequencing of Allorhizobium vitis.</title>
        <authorList>
            <person name="Gan H.M."/>
            <person name="Szegedi E."/>
            <person name="Burr T."/>
            <person name="Savka M.A."/>
        </authorList>
    </citation>
    <scope>NUCLEOTIDE SEQUENCE [LARGE SCALE GENOMIC DNA]</scope>
    <source>
        <strain evidence="3 4">CG415</strain>
    </source>
</reference>
<dbReference type="Proteomes" id="UP000440716">
    <property type="component" value="Unassembled WGS sequence"/>
</dbReference>
<dbReference type="EMBL" id="WPHU01000005">
    <property type="protein sequence ID" value="MVA56949.1"/>
    <property type="molecule type" value="Genomic_DNA"/>
</dbReference>
<comment type="caution">
    <text evidence="3">The sequence shown here is derived from an EMBL/GenBank/DDBJ whole genome shotgun (WGS) entry which is preliminary data.</text>
</comment>
<dbReference type="CDD" id="cd19081">
    <property type="entry name" value="AKR_AKR9C1"/>
    <property type="match status" value="1"/>
</dbReference>
<proteinExistence type="predicted"/>
<organism evidence="3 4">
    <name type="scientific">Agrobacterium vitis</name>
    <name type="common">Rhizobium vitis</name>
    <dbReference type="NCBI Taxonomy" id="373"/>
    <lineage>
        <taxon>Bacteria</taxon>
        <taxon>Pseudomonadati</taxon>
        <taxon>Pseudomonadota</taxon>
        <taxon>Alphaproteobacteria</taxon>
        <taxon>Hyphomicrobiales</taxon>
        <taxon>Rhizobiaceae</taxon>
        <taxon>Rhizobium/Agrobacterium group</taxon>
        <taxon>Agrobacterium</taxon>
    </lineage>
</organism>
<evidence type="ECO:0000313" key="4">
    <source>
        <dbReference type="Proteomes" id="UP000440716"/>
    </source>
</evidence>
<dbReference type="GO" id="GO:0005829">
    <property type="term" value="C:cytosol"/>
    <property type="evidence" value="ECO:0007669"/>
    <property type="project" value="UniProtKB-ARBA"/>
</dbReference>